<evidence type="ECO:0000256" key="1">
    <source>
        <dbReference type="ARBA" id="ARBA00010652"/>
    </source>
</evidence>
<evidence type="ECO:0000313" key="5">
    <source>
        <dbReference type="Proteomes" id="UP000070409"/>
    </source>
</evidence>
<dbReference type="RefSeq" id="WP_068746358.1">
    <property type="nucleotide sequence ID" value="NZ_LSRE01000025.1"/>
</dbReference>
<proteinExistence type="inferred from homology"/>
<feature type="domain" description="PPE" evidence="3">
    <location>
        <begin position="3"/>
        <end position="158"/>
    </location>
</feature>
<name>A0A137ZA71_9ACTN</name>
<dbReference type="SUPFAM" id="SSF140459">
    <property type="entry name" value="PE/PPE dimer-like"/>
    <property type="match status" value="1"/>
</dbReference>
<sequence>MTFPALPPEVNVGRLMTGAGPAPAAAASAAWATVAGSVSARSAFLLGLLTRLAAAWQAPETLLMTRNVATYLAYNEVVRVQALVASTRHAKQAADYSSALAEMAQIPEITTNHVTNATLHATNFLGVNTAPIAANEAQYAGMWAQNSGSMFVYLANTTLNMSFDPFLPPKPLAAPSAVSVHPLAAGAATAAEAAVEDVALAAQGAAAVASTLSMRTSAGVLAGTQLGQTVGVNSYARSDQGATNAKNAEGRSPDEPSRASSGKQLGQQLIQQLGSQGPQMAMQGLQTLVQIPQQAVQAGAQVGQTVMQPLSQIMSSIDKDHRTERVGYFGTQPGSPSLERLAQGSPVGSGAGAVRGLGGLTQYAAPSKWLTGGLTVPPPAPTMPRVPIEPMRTPQPMASNAPVARSTGRKREPVVVAATATMPVYQDSAPELDSVPIGAPAGGEES</sequence>
<dbReference type="Pfam" id="PF00823">
    <property type="entry name" value="PPE"/>
    <property type="match status" value="1"/>
</dbReference>
<dbReference type="PANTHER" id="PTHR46766:SF1">
    <property type="entry name" value="GLUTAMINE-RICH PROTEIN 2"/>
    <property type="match status" value="1"/>
</dbReference>
<accession>A0A137ZA71</accession>
<evidence type="ECO:0000259" key="3">
    <source>
        <dbReference type="Pfam" id="PF00823"/>
    </source>
</evidence>
<feature type="compositionally biased region" description="Polar residues" evidence="2">
    <location>
        <begin position="235"/>
        <end position="246"/>
    </location>
</feature>
<protein>
    <recommendedName>
        <fullName evidence="3">PPE domain-containing protein</fullName>
    </recommendedName>
</protein>
<feature type="region of interest" description="Disordered" evidence="2">
    <location>
        <begin position="235"/>
        <end position="265"/>
    </location>
</feature>
<dbReference type="PANTHER" id="PTHR46766">
    <property type="entry name" value="GLUTAMINE-RICH PROTEIN 2"/>
    <property type="match status" value="1"/>
</dbReference>
<dbReference type="Proteomes" id="UP000070409">
    <property type="component" value="Unassembled WGS sequence"/>
</dbReference>
<feature type="compositionally biased region" description="Basic and acidic residues" evidence="2">
    <location>
        <begin position="248"/>
        <end position="257"/>
    </location>
</feature>
<gene>
    <name evidence="4" type="ORF">AXK61_23775</name>
</gene>
<dbReference type="InterPro" id="IPR038332">
    <property type="entry name" value="PPE_sf"/>
</dbReference>
<reference evidence="4 5" key="1">
    <citation type="submission" date="2016-02" db="EMBL/GenBank/DDBJ databases">
        <authorList>
            <person name="Teng J.L."/>
            <person name="Tang Y."/>
            <person name="Huang Y."/>
            <person name="Guo F."/>
            <person name="Wei W."/>
            <person name="Chen J.H."/>
            <person name="Wong S.Y."/>
            <person name="Lau S.K."/>
            <person name="Woo P.C."/>
        </authorList>
    </citation>
    <scope>NUCLEOTIDE SEQUENCE [LARGE SCALE GENOMIC DNA]</scope>
    <source>
        <strain evidence="4 5">JCM 13375</strain>
    </source>
</reference>
<feature type="region of interest" description="Disordered" evidence="2">
    <location>
        <begin position="390"/>
        <end position="410"/>
    </location>
</feature>
<comment type="caution">
    <text evidence="4">The sequence shown here is derived from an EMBL/GenBank/DDBJ whole genome shotgun (WGS) entry which is preliminary data.</text>
</comment>
<keyword evidence="5" id="KW-1185">Reference proteome</keyword>
<evidence type="ECO:0000313" key="4">
    <source>
        <dbReference type="EMBL" id="KXO95092.1"/>
    </source>
</evidence>
<evidence type="ECO:0000256" key="2">
    <source>
        <dbReference type="SAM" id="MobiDB-lite"/>
    </source>
</evidence>
<dbReference type="Gene3D" id="1.20.1260.20">
    <property type="entry name" value="PPE superfamily"/>
    <property type="match status" value="1"/>
</dbReference>
<feature type="region of interest" description="Disordered" evidence="2">
    <location>
        <begin position="427"/>
        <end position="446"/>
    </location>
</feature>
<comment type="similarity">
    <text evidence="1">Belongs to the mycobacterial PPE family.</text>
</comment>
<organism evidence="4 5">
    <name type="scientific">Tsukamurella pseudospumae</name>
    <dbReference type="NCBI Taxonomy" id="239498"/>
    <lineage>
        <taxon>Bacteria</taxon>
        <taxon>Bacillati</taxon>
        <taxon>Actinomycetota</taxon>
        <taxon>Actinomycetes</taxon>
        <taxon>Mycobacteriales</taxon>
        <taxon>Tsukamurellaceae</taxon>
        <taxon>Tsukamurella</taxon>
    </lineage>
</organism>
<dbReference type="EMBL" id="LSRE01000025">
    <property type="protein sequence ID" value="KXO95092.1"/>
    <property type="molecule type" value="Genomic_DNA"/>
</dbReference>
<dbReference type="InterPro" id="IPR000030">
    <property type="entry name" value="PPE_dom"/>
</dbReference>